<feature type="domain" description="VOC" evidence="1">
    <location>
        <begin position="3"/>
        <end position="119"/>
    </location>
</feature>
<dbReference type="InterPro" id="IPR037523">
    <property type="entry name" value="VOC_core"/>
</dbReference>
<sequence>MGGVDVLSSRLLLRPADPDRSQAFYRDALGLAVYREFGPPEHRGVVFFLGNGLLEVSGHADRPPHGLALWVQVRDVAAEVARLADAGVPVVAAPVLQPWGLLEATVEDPDGLPIVLVEVPAGHPLRTDLRPPG</sequence>
<dbReference type="STRING" id="1296565.SAMN05660657_01304"/>
<reference evidence="3" key="1">
    <citation type="submission" date="2016-10" db="EMBL/GenBank/DDBJ databases">
        <authorList>
            <person name="Varghese N."/>
            <person name="Submissions S."/>
        </authorList>
    </citation>
    <scope>NUCLEOTIDE SEQUENCE [LARGE SCALE GENOMIC DNA]</scope>
    <source>
        <strain evidence="3">DSM 46136</strain>
    </source>
</reference>
<dbReference type="Proteomes" id="UP000199546">
    <property type="component" value="Unassembled WGS sequence"/>
</dbReference>
<protein>
    <recommendedName>
        <fullName evidence="1">VOC domain-containing protein</fullName>
    </recommendedName>
</protein>
<gene>
    <name evidence="2" type="ORF">SAMN05660657_01304</name>
</gene>
<dbReference type="Pfam" id="PF00903">
    <property type="entry name" value="Glyoxalase"/>
    <property type="match status" value="1"/>
</dbReference>
<proteinExistence type="predicted"/>
<dbReference type="AlphaFoldDB" id="A0A1I6YP66"/>
<accession>A0A1I6YP66</accession>
<evidence type="ECO:0000259" key="1">
    <source>
        <dbReference type="PROSITE" id="PS51819"/>
    </source>
</evidence>
<evidence type="ECO:0000313" key="2">
    <source>
        <dbReference type="EMBL" id="SFT52234.1"/>
    </source>
</evidence>
<dbReference type="EMBL" id="FPBA01000003">
    <property type="protein sequence ID" value="SFT52234.1"/>
    <property type="molecule type" value="Genomic_DNA"/>
</dbReference>
<dbReference type="Gene3D" id="3.10.180.10">
    <property type="entry name" value="2,3-Dihydroxybiphenyl 1,2-Dioxygenase, domain 1"/>
    <property type="match status" value="1"/>
</dbReference>
<dbReference type="PROSITE" id="PS51819">
    <property type="entry name" value="VOC"/>
    <property type="match status" value="1"/>
</dbReference>
<dbReference type="InterPro" id="IPR029068">
    <property type="entry name" value="Glyas_Bleomycin-R_OHBP_Dase"/>
</dbReference>
<keyword evidence="3" id="KW-1185">Reference proteome</keyword>
<dbReference type="SUPFAM" id="SSF54593">
    <property type="entry name" value="Glyoxalase/Bleomycin resistance protein/Dihydroxybiphenyl dioxygenase"/>
    <property type="match status" value="1"/>
</dbReference>
<name>A0A1I6YP66_9ACTN</name>
<dbReference type="InterPro" id="IPR004360">
    <property type="entry name" value="Glyas_Fos-R_dOase_dom"/>
</dbReference>
<organism evidence="2 3">
    <name type="scientific">Geodermatophilus amargosae</name>
    <dbReference type="NCBI Taxonomy" id="1296565"/>
    <lineage>
        <taxon>Bacteria</taxon>
        <taxon>Bacillati</taxon>
        <taxon>Actinomycetota</taxon>
        <taxon>Actinomycetes</taxon>
        <taxon>Geodermatophilales</taxon>
        <taxon>Geodermatophilaceae</taxon>
        <taxon>Geodermatophilus</taxon>
    </lineage>
</organism>
<evidence type="ECO:0000313" key="3">
    <source>
        <dbReference type="Proteomes" id="UP000199546"/>
    </source>
</evidence>